<organism evidence="2">
    <name type="scientific">Kwoniella pini CBS 10737</name>
    <dbReference type="NCBI Taxonomy" id="1296096"/>
    <lineage>
        <taxon>Eukaryota</taxon>
        <taxon>Fungi</taxon>
        <taxon>Dikarya</taxon>
        <taxon>Basidiomycota</taxon>
        <taxon>Agaricomycotina</taxon>
        <taxon>Tremellomycetes</taxon>
        <taxon>Tremellales</taxon>
        <taxon>Cryptococcaceae</taxon>
        <taxon>Kwoniella</taxon>
    </lineage>
</organism>
<feature type="compositionally biased region" description="Basic and acidic residues" evidence="1">
    <location>
        <begin position="20"/>
        <end position="29"/>
    </location>
</feature>
<evidence type="ECO:0000313" key="2">
    <source>
        <dbReference type="EMBL" id="OCF52091.1"/>
    </source>
</evidence>
<evidence type="ECO:0000256" key="1">
    <source>
        <dbReference type="SAM" id="MobiDB-lite"/>
    </source>
</evidence>
<protein>
    <submittedName>
        <fullName evidence="2">Uncharacterized protein</fullName>
    </submittedName>
</protein>
<dbReference type="RefSeq" id="XP_019013310.1">
    <property type="nucleotide sequence ID" value="XM_019153149.1"/>
</dbReference>
<sequence length="84" mass="9854">MSEDKESTTQATTTSSSETDTSKPSKFKTQDEAEKYLWDKLPEYANDQSSYAHWTFWGNGWWNDSLYHKDDPMLKDALKKIHDE</sequence>
<evidence type="ECO:0000313" key="3">
    <source>
        <dbReference type="EMBL" id="WWC69678.1"/>
    </source>
</evidence>
<dbReference type="EMBL" id="CP144522">
    <property type="protein sequence ID" value="WWC69678.1"/>
    <property type="molecule type" value="Genomic_DNA"/>
</dbReference>
<proteinExistence type="predicted"/>
<dbReference type="GeneID" id="30169745"/>
<keyword evidence="4" id="KW-1185">Reference proteome</keyword>
<dbReference type="EMBL" id="KI894008">
    <property type="protein sequence ID" value="OCF52091.1"/>
    <property type="molecule type" value="Genomic_DNA"/>
</dbReference>
<accession>A0A1B9I9N9</accession>
<feature type="compositionally biased region" description="Low complexity" evidence="1">
    <location>
        <begin position="8"/>
        <end position="19"/>
    </location>
</feature>
<reference evidence="2" key="3">
    <citation type="submission" date="2016-07" db="EMBL/GenBank/DDBJ databases">
        <title>Evolution of pathogenesis and genome organization in the Tremellales.</title>
        <authorList>
            <person name="Cuomo C."/>
            <person name="Litvintseva A."/>
            <person name="Heitman J."/>
            <person name="Chen Y."/>
            <person name="Sun S."/>
            <person name="Springer D."/>
            <person name="Dromer F."/>
            <person name="Young S."/>
            <person name="Zeng Q."/>
            <person name="Chapman S."/>
            <person name="Gujja S."/>
            <person name="Saif S."/>
            <person name="Birren B."/>
        </authorList>
    </citation>
    <scope>NUCLEOTIDE SEQUENCE</scope>
    <source>
        <strain evidence="2">CBS 10737</strain>
    </source>
</reference>
<dbReference type="AlphaFoldDB" id="A0A1B9I9N9"/>
<reference evidence="3" key="4">
    <citation type="submission" date="2024-02" db="EMBL/GenBank/DDBJ databases">
        <title>Comparative genomics of Cryptococcus and Kwoniella reveals pathogenesis evolution and contrasting modes of karyotype evolution via chromosome fusion or intercentromeric recombination.</title>
        <authorList>
            <person name="Coelho M.A."/>
            <person name="David-Palma M."/>
            <person name="Shea T."/>
            <person name="Bowers K."/>
            <person name="McGinley-Smith S."/>
            <person name="Mohammad A.W."/>
            <person name="Gnirke A."/>
            <person name="Yurkov A.M."/>
            <person name="Nowrousian M."/>
            <person name="Sun S."/>
            <person name="Cuomo C.A."/>
            <person name="Heitman J."/>
        </authorList>
    </citation>
    <scope>NUCLEOTIDE SEQUENCE</scope>
    <source>
        <strain evidence="3">CBS 10737</strain>
    </source>
</reference>
<gene>
    <name evidence="2" type="ORF">I206_01376</name>
    <name evidence="3" type="ORF">I206_103621</name>
</gene>
<dbReference type="KEGG" id="kpin:30169745"/>
<dbReference type="Proteomes" id="UP000094020">
    <property type="component" value="Chromosome 4"/>
</dbReference>
<evidence type="ECO:0000313" key="4">
    <source>
        <dbReference type="Proteomes" id="UP000094020"/>
    </source>
</evidence>
<feature type="region of interest" description="Disordered" evidence="1">
    <location>
        <begin position="1"/>
        <end position="29"/>
    </location>
</feature>
<reference evidence="3" key="2">
    <citation type="submission" date="2013-07" db="EMBL/GenBank/DDBJ databases">
        <authorList>
            <consortium name="The Broad Institute Genome Sequencing Platform"/>
            <person name="Cuomo C."/>
            <person name="Litvintseva A."/>
            <person name="Chen Y."/>
            <person name="Heitman J."/>
            <person name="Sun S."/>
            <person name="Springer D."/>
            <person name="Dromer F."/>
            <person name="Young S.K."/>
            <person name="Zeng Q."/>
            <person name="Gargeya S."/>
            <person name="Fitzgerald M."/>
            <person name="Abouelleil A."/>
            <person name="Alvarado L."/>
            <person name="Berlin A.M."/>
            <person name="Chapman S.B."/>
            <person name="Dewar J."/>
            <person name="Goldberg J."/>
            <person name="Griggs A."/>
            <person name="Gujja S."/>
            <person name="Hansen M."/>
            <person name="Howarth C."/>
            <person name="Imamovic A."/>
            <person name="Larimer J."/>
            <person name="McCowan C."/>
            <person name="Murphy C."/>
            <person name="Pearson M."/>
            <person name="Priest M."/>
            <person name="Roberts A."/>
            <person name="Saif S."/>
            <person name="Shea T."/>
            <person name="Sykes S."/>
            <person name="Wortman J."/>
            <person name="Nusbaum C."/>
            <person name="Birren B."/>
        </authorList>
    </citation>
    <scope>NUCLEOTIDE SEQUENCE</scope>
    <source>
        <strain evidence="3">CBS 10737</strain>
    </source>
</reference>
<name>A0A1B9I9N9_9TREE</name>
<reference evidence="2" key="1">
    <citation type="submission" date="2013-07" db="EMBL/GenBank/DDBJ databases">
        <title>The Genome Sequence of Cryptococcus pinus CBS10737.</title>
        <authorList>
            <consortium name="The Broad Institute Genome Sequencing Platform"/>
            <person name="Cuomo C."/>
            <person name="Litvintseva A."/>
            <person name="Chen Y."/>
            <person name="Heitman J."/>
            <person name="Sun S."/>
            <person name="Springer D."/>
            <person name="Dromer F."/>
            <person name="Young S.K."/>
            <person name="Zeng Q."/>
            <person name="Gargeya S."/>
            <person name="Fitzgerald M."/>
            <person name="Abouelleil A."/>
            <person name="Alvarado L."/>
            <person name="Berlin A.M."/>
            <person name="Chapman S.B."/>
            <person name="Dewar J."/>
            <person name="Goldberg J."/>
            <person name="Griggs A."/>
            <person name="Gujja S."/>
            <person name="Hansen M."/>
            <person name="Howarth C."/>
            <person name="Imamovic A."/>
            <person name="Larimer J."/>
            <person name="McCowan C."/>
            <person name="Murphy C."/>
            <person name="Pearson M."/>
            <person name="Priest M."/>
            <person name="Roberts A."/>
            <person name="Saif S."/>
            <person name="Shea T."/>
            <person name="Sykes S."/>
            <person name="Wortman J."/>
            <person name="Nusbaum C."/>
            <person name="Birren B."/>
        </authorList>
    </citation>
    <scope>NUCLEOTIDE SEQUENCE [LARGE SCALE GENOMIC DNA]</scope>
    <source>
        <strain evidence="2">CBS 10737</strain>
    </source>
</reference>